<dbReference type="EMBL" id="CAUYUJ010014825">
    <property type="protein sequence ID" value="CAK0846464.1"/>
    <property type="molecule type" value="Genomic_DNA"/>
</dbReference>
<evidence type="ECO:0000313" key="1">
    <source>
        <dbReference type="EMBL" id="CAK0846464.1"/>
    </source>
</evidence>
<evidence type="ECO:0000313" key="2">
    <source>
        <dbReference type="Proteomes" id="UP001189429"/>
    </source>
</evidence>
<keyword evidence="2" id="KW-1185">Reference proteome</keyword>
<gene>
    <name evidence="1" type="ORF">PCOR1329_LOCUS39944</name>
</gene>
<proteinExistence type="predicted"/>
<name>A0ABN9TKJ4_9DINO</name>
<organism evidence="1 2">
    <name type="scientific">Prorocentrum cordatum</name>
    <dbReference type="NCBI Taxonomy" id="2364126"/>
    <lineage>
        <taxon>Eukaryota</taxon>
        <taxon>Sar</taxon>
        <taxon>Alveolata</taxon>
        <taxon>Dinophyceae</taxon>
        <taxon>Prorocentrales</taxon>
        <taxon>Prorocentraceae</taxon>
        <taxon>Prorocentrum</taxon>
    </lineage>
</organism>
<accession>A0ABN9TKJ4</accession>
<dbReference type="Proteomes" id="UP001189429">
    <property type="component" value="Unassembled WGS sequence"/>
</dbReference>
<protein>
    <submittedName>
        <fullName evidence="1">Uncharacterized protein</fullName>
    </submittedName>
</protein>
<sequence length="115" mass="11829">MTRPPGRRRRAPRGPLSAAGAAGCLCLAARGLLSGFVPPPRAAPDRTLPAAPPAALVAANFRRVGRPEEDLERWPALAAALGGPRLGAAPGASALVSPGEDPVVNRDLQARLPYE</sequence>
<dbReference type="PROSITE" id="PS51257">
    <property type="entry name" value="PROKAR_LIPOPROTEIN"/>
    <property type="match status" value="1"/>
</dbReference>
<reference evidence="1" key="1">
    <citation type="submission" date="2023-10" db="EMBL/GenBank/DDBJ databases">
        <authorList>
            <person name="Chen Y."/>
            <person name="Shah S."/>
            <person name="Dougan E. K."/>
            <person name="Thang M."/>
            <person name="Chan C."/>
        </authorList>
    </citation>
    <scope>NUCLEOTIDE SEQUENCE [LARGE SCALE GENOMIC DNA]</scope>
</reference>
<comment type="caution">
    <text evidence="1">The sequence shown here is derived from an EMBL/GenBank/DDBJ whole genome shotgun (WGS) entry which is preliminary data.</text>
</comment>